<dbReference type="AlphaFoldDB" id="A0A5B6VT55"/>
<dbReference type="EMBL" id="SMMG02000005">
    <property type="protein sequence ID" value="KAA3472331.1"/>
    <property type="molecule type" value="Genomic_DNA"/>
</dbReference>
<accession>A0A5B6VT55</accession>
<feature type="domain" description="BES1/BZR1 plant transcription factor N-terminal" evidence="7">
    <location>
        <begin position="4"/>
        <end position="75"/>
    </location>
</feature>
<dbReference type="GO" id="GO:0003700">
    <property type="term" value="F:DNA-binding transcription factor activity"/>
    <property type="evidence" value="ECO:0007669"/>
    <property type="project" value="UniProtKB-UniRule"/>
</dbReference>
<dbReference type="GO" id="GO:0003677">
    <property type="term" value="F:DNA binding"/>
    <property type="evidence" value="ECO:0007669"/>
    <property type="project" value="UniProtKB-UniRule"/>
</dbReference>
<dbReference type="InterPro" id="IPR008540">
    <property type="entry name" value="BES1_N"/>
</dbReference>
<protein>
    <recommendedName>
        <fullName evidence="5">Protein BZR1 homolog</fullName>
    </recommendedName>
    <alternativeName>
        <fullName evidence="5">Protein BRASSINAZOLE-RESISTANT 1 homolog</fullName>
    </alternativeName>
</protein>
<keyword evidence="2 5" id="KW-0805">Transcription regulation</keyword>
<keyword evidence="9" id="KW-0808">Transferase</keyword>
<dbReference type="Pfam" id="PF00078">
    <property type="entry name" value="RVT_1"/>
    <property type="match status" value="1"/>
</dbReference>
<keyword evidence="5" id="KW-1070">Brassinosteroid signaling pathway</keyword>
<dbReference type="SUPFAM" id="SSF56672">
    <property type="entry name" value="DNA/RNA polymerases"/>
    <property type="match status" value="1"/>
</dbReference>
<evidence type="ECO:0000256" key="4">
    <source>
        <dbReference type="ARBA" id="ARBA00023163"/>
    </source>
</evidence>
<keyword evidence="3 5" id="KW-0238">DNA-binding</keyword>
<dbReference type="PANTHER" id="PTHR31506:SF2">
    <property type="entry name" value="BES1_BZR1 HOMOLOG PROTEIN 3"/>
    <property type="match status" value="1"/>
</dbReference>
<gene>
    <name evidence="9" type="ORF">EPI10_022818</name>
</gene>
<comment type="caution">
    <text evidence="9">The sequence shown here is derived from an EMBL/GenBank/DDBJ whole genome shotgun (WGS) entry which is preliminary data.</text>
</comment>
<dbReference type="InterPro" id="IPR000477">
    <property type="entry name" value="RT_dom"/>
</dbReference>
<proteinExistence type="inferred from homology"/>
<keyword evidence="9" id="KW-0548">Nucleotidyltransferase</keyword>
<dbReference type="GO" id="GO:0009742">
    <property type="term" value="P:brassinosteroid mediated signaling pathway"/>
    <property type="evidence" value="ECO:0007669"/>
    <property type="project" value="UniProtKB-UniRule"/>
</dbReference>
<keyword evidence="4 5" id="KW-0804">Transcription</keyword>
<dbReference type="GO" id="GO:0003964">
    <property type="term" value="F:RNA-directed DNA polymerase activity"/>
    <property type="evidence" value="ECO:0007669"/>
    <property type="project" value="UniProtKB-KW"/>
</dbReference>
<keyword evidence="9" id="KW-0695">RNA-directed DNA polymerase</keyword>
<reference evidence="9" key="1">
    <citation type="submission" date="2019-08" db="EMBL/GenBank/DDBJ databases">
        <authorList>
            <person name="Liu F."/>
        </authorList>
    </citation>
    <scope>NUCLEOTIDE SEQUENCE [LARGE SCALE GENOMIC DNA]</scope>
    <source>
        <strain evidence="9">PA1801</strain>
        <tissue evidence="9">Leaf</tissue>
    </source>
</reference>
<feature type="domain" description="Reverse transcriptase" evidence="6">
    <location>
        <begin position="505"/>
        <end position="657"/>
    </location>
</feature>
<comment type="similarity">
    <text evidence="1 5">Belongs to the BZR/LAT61 family.</text>
</comment>
<evidence type="ECO:0000256" key="1">
    <source>
        <dbReference type="ARBA" id="ARBA00005909"/>
    </source>
</evidence>
<evidence type="ECO:0000313" key="9">
    <source>
        <dbReference type="EMBL" id="KAA3472331.1"/>
    </source>
</evidence>
<evidence type="ECO:0000256" key="5">
    <source>
        <dbReference type="RuleBase" id="RU369040"/>
    </source>
</evidence>
<evidence type="ECO:0000313" key="10">
    <source>
        <dbReference type="Proteomes" id="UP000325315"/>
    </source>
</evidence>
<keyword evidence="10" id="KW-1185">Reference proteome</keyword>
<dbReference type="InterPro" id="IPR025558">
    <property type="entry name" value="DUF4283"/>
</dbReference>
<comment type="function">
    <text evidence="5">Functions in brassinosteroid signaling. May function as transcriptional repressor.</text>
</comment>
<evidence type="ECO:0000256" key="3">
    <source>
        <dbReference type="ARBA" id="ARBA00023125"/>
    </source>
</evidence>
<evidence type="ECO:0000259" key="6">
    <source>
        <dbReference type="Pfam" id="PF00078"/>
    </source>
</evidence>
<name>A0A5B6VT55_9ROSI</name>
<evidence type="ECO:0000259" key="7">
    <source>
        <dbReference type="Pfam" id="PF05687"/>
    </source>
</evidence>
<dbReference type="OrthoDB" id="1741601at2759"/>
<dbReference type="Pfam" id="PF05687">
    <property type="entry name" value="BES1_N"/>
    <property type="match status" value="1"/>
</dbReference>
<dbReference type="InterPro" id="IPR043502">
    <property type="entry name" value="DNA/RNA_pol_sf"/>
</dbReference>
<evidence type="ECO:0000256" key="2">
    <source>
        <dbReference type="ARBA" id="ARBA00023015"/>
    </source>
</evidence>
<comment type="subcellular location">
    <subcellularLocation>
        <location evidence="5">Nucleus</location>
    </subcellularLocation>
</comment>
<dbReference type="GO" id="GO:0006351">
    <property type="term" value="P:DNA-templated transcription"/>
    <property type="evidence" value="ECO:0007669"/>
    <property type="project" value="InterPro"/>
</dbReference>
<dbReference type="GO" id="GO:0005634">
    <property type="term" value="C:nucleus"/>
    <property type="evidence" value="ECO:0007669"/>
    <property type="project" value="UniProtKB-SubCell"/>
</dbReference>
<evidence type="ECO:0000259" key="8">
    <source>
        <dbReference type="Pfam" id="PF14111"/>
    </source>
</evidence>
<organism evidence="9 10">
    <name type="scientific">Gossypium australe</name>
    <dbReference type="NCBI Taxonomy" id="47621"/>
    <lineage>
        <taxon>Eukaryota</taxon>
        <taxon>Viridiplantae</taxon>
        <taxon>Streptophyta</taxon>
        <taxon>Embryophyta</taxon>
        <taxon>Tracheophyta</taxon>
        <taxon>Spermatophyta</taxon>
        <taxon>Magnoliopsida</taxon>
        <taxon>eudicotyledons</taxon>
        <taxon>Gunneridae</taxon>
        <taxon>Pentapetalae</taxon>
        <taxon>rosids</taxon>
        <taxon>malvids</taxon>
        <taxon>Malvales</taxon>
        <taxon>Malvaceae</taxon>
        <taxon>Malvoideae</taxon>
        <taxon>Gossypium</taxon>
    </lineage>
</organism>
<dbReference type="InterPro" id="IPR033264">
    <property type="entry name" value="BZR"/>
</dbReference>
<sequence length="941" mass="108590">MTSGTRIPTWKERKNNKRREWRRRAIAAKIFAGLRMYGNYKLPKHCDNNEVLKSRCNEAGWTVEPDGTTYRNLRMEESGGDERDSSEEISLLAEELIQLSIKRSMVVPNEKLTLICSVWTKKTFNPESMKAQLRSIWKTKEKFEIQTAGQNLFLIVFDQEEDLEMIMEGRPWLFRKYLILFERLSNSIDRDQIRLTSLPYWIKFGPVLLEFDKRTFCTLLEVHSEELSASYIRNSKEKSGFNKENDSIVTKGIIKGGKILENWKEGFKEQGGIYNMVELGKPIGDNKKNRKSYRNHQTIKLEKVRYSKSEIAQEASKCHCPLLIYTDYDTEHSGNHPFHFETWWTLEETTEQVIKEIWESDSEPLMVKIEKPQNRLKTWAQLNRNKKEGRRKKLTIELEILLNKERDDETMAMIIDTKIHLNMEIDKDEMYWEQKARANWLQLGDKNSAYFHKFANQGKVLEGIEESISNETELLSPFGEEEIWIASKGIGPTKAPGPNGFPTLFFQRAEWDFVKEVMLKMGFARKWVDLIMKCITTAFYAVITNGRKGSNFQPTRGVRQGDPLSPFLFLICSEGFSYLMRTTKKNGFIRGAKASKRGPEITHLLFADDCIMFSEATDKGARIMKDILKEYESCSGQCVNFNKSTIFYSSNTSREKREEVSTMLGVKSSTSLEKYLGLSNVVGRVSLLSIGGKKELVNEEYISVSGSSFVDRKKNVAKVFKAKHFSESDFINSSLGNTCSYVWRSIWATKEALEKGLVWRVGTGTSISVNEDAWILNYANFRLSSGGYYSQFDKVSELINSYDRDWNRDLIVNTFQEETAELILQIPLALKPHEDFLAWSGKPSVEFSVRSTYKLLQKFNEWLTKVFALLPLEKCRIYCGVLWAIWGDRNSRIHYKKGVVVRNKNGLILTTITYLHNDVASAFAAEAIACHRATQIALEMN</sequence>
<dbReference type="PANTHER" id="PTHR31506">
    <property type="entry name" value="BES1/BZR1 HOMOLOG PROTEIN 3-RELATED"/>
    <property type="match status" value="1"/>
</dbReference>
<feature type="domain" description="DUF4283" evidence="8">
    <location>
        <begin position="111"/>
        <end position="188"/>
    </location>
</feature>
<dbReference type="Pfam" id="PF14111">
    <property type="entry name" value="DUF4283"/>
    <property type="match status" value="1"/>
</dbReference>
<dbReference type="Proteomes" id="UP000325315">
    <property type="component" value="Unassembled WGS sequence"/>
</dbReference>